<proteinExistence type="predicted"/>
<accession>A0ACC1YFX4</accession>
<dbReference type="EMBL" id="CM051396">
    <property type="protein sequence ID" value="KAJ4722570.1"/>
    <property type="molecule type" value="Genomic_DNA"/>
</dbReference>
<name>A0ACC1YFX4_MELAZ</name>
<comment type="caution">
    <text evidence="1">The sequence shown here is derived from an EMBL/GenBank/DDBJ whole genome shotgun (WGS) entry which is preliminary data.</text>
</comment>
<dbReference type="Proteomes" id="UP001164539">
    <property type="component" value="Chromosome 3"/>
</dbReference>
<sequence length="950" mass="105192">MSLELIPIGTILAVLTNQVIKTAQAAKNVVYEKESFKVLSKHLFDIELVLKELQLKKLNDSQAVRLGLESLEADVEKANNLVEKYKNKARFYLLVKCRHIVNEVQEVTRDIGRSLASLSLATTEVLSEISDQVHRLQNEMQRVEFEASRSQLDILDKLNQGLRDQKLDQGFANDMLEEIAMAVGVPVEPSEISKELASFRREKEEAANRKERAEVLFLEQVIELLSRADAARDYEEVRKQYFQRLQVIERYDSMEDYIEPLTPFICPITGTVMVDPVSLSTGTTCERAAIEAWLDCGEKMDPGTGVDSTELEALSQMQDLVRESSINKDWISIGGLTDIIISILGSSHNKDVRRKILITLKHLVEGHARNKEKLIEYQGWDHIVPCLGRDPSISQAAVELLYKLLQDRSGWNISGCRKLSQQCFSILFLVTLIKGPVKESAEYAEKIMHKLFDVDEESICCAAKSGWYKPLIDRMIEGSESSRISMVKALINMELVDSNLELLGKEGIIPPLLDMMVSGSFQSKEPSLSLLVKLSGSDTNKELIAAAGGIPLVLEFMFSSHVRTIIIVRCSEILEKLSSAVQQNFNSSHNARKPALRSLFRICKSEAELVKTAVLKANAVSVILPLLDDTDSEIRETAINLLFLFSHHEPQGVVEYLLKPKRLEALVGFLENDEKSDVQMAAAGLLANLPKSELSLTMKLIELDGLDAIINILKSGTMKAKENALSALFRFTDPTNLESQQSVVERGVYPLLVNLLRVGSVTAKARAAALIGTLSTSSPKLTAMPKSAGCWCFLPSRAHLCSVHGAVCGENTTFCLLKANALPDLVKLLQEQVHATAYEAIQTLSTLVQDGCQQRGVNVLHQADAIKPTLEILTWGTDSLKVEALGLLEKVLVYKDMVDNYGSTARLLLVGLTGRNVGEDGCLARKTTRVLSLIERYSTSSTSLIPGLFG</sequence>
<evidence type="ECO:0000313" key="1">
    <source>
        <dbReference type="EMBL" id="KAJ4722570.1"/>
    </source>
</evidence>
<gene>
    <name evidence="1" type="ORF">OWV82_006046</name>
</gene>
<keyword evidence="1" id="KW-0808">Transferase</keyword>
<keyword evidence="2" id="KW-1185">Reference proteome</keyword>
<organism evidence="1 2">
    <name type="scientific">Melia azedarach</name>
    <name type="common">Chinaberry tree</name>
    <dbReference type="NCBI Taxonomy" id="155640"/>
    <lineage>
        <taxon>Eukaryota</taxon>
        <taxon>Viridiplantae</taxon>
        <taxon>Streptophyta</taxon>
        <taxon>Embryophyta</taxon>
        <taxon>Tracheophyta</taxon>
        <taxon>Spermatophyta</taxon>
        <taxon>Magnoliopsida</taxon>
        <taxon>eudicotyledons</taxon>
        <taxon>Gunneridae</taxon>
        <taxon>Pentapetalae</taxon>
        <taxon>rosids</taxon>
        <taxon>malvids</taxon>
        <taxon>Sapindales</taxon>
        <taxon>Meliaceae</taxon>
        <taxon>Melia</taxon>
    </lineage>
</organism>
<protein>
    <submittedName>
        <fullName evidence="1">RING-type E3 ubiquitin transferase</fullName>
    </submittedName>
</protein>
<evidence type="ECO:0000313" key="2">
    <source>
        <dbReference type="Proteomes" id="UP001164539"/>
    </source>
</evidence>
<reference evidence="1 2" key="1">
    <citation type="journal article" date="2023" name="Science">
        <title>Complex scaffold remodeling in plant triterpene biosynthesis.</title>
        <authorList>
            <person name="De La Pena R."/>
            <person name="Hodgson H."/>
            <person name="Liu J.C."/>
            <person name="Stephenson M.J."/>
            <person name="Martin A.C."/>
            <person name="Owen C."/>
            <person name="Harkess A."/>
            <person name="Leebens-Mack J."/>
            <person name="Jimenez L.E."/>
            <person name="Osbourn A."/>
            <person name="Sattely E.S."/>
        </authorList>
    </citation>
    <scope>NUCLEOTIDE SEQUENCE [LARGE SCALE GENOMIC DNA]</scope>
    <source>
        <strain evidence="2">cv. JPN11</strain>
        <tissue evidence="1">Leaf</tissue>
    </source>
</reference>